<dbReference type="PROSITE" id="PS00010">
    <property type="entry name" value="ASX_HYDROXYL"/>
    <property type="match status" value="2"/>
</dbReference>
<evidence type="ECO:0000256" key="2">
    <source>
        <dbReference type="ARBA" id="ARBA00022729"/>
    </source>
</evidence>
<feature type="disulfide bond" evidence="6">
    <location>
        <begin position="64"/>
        <end position="73"/>
    </location>
</feature>
<evidence type="ECO:0000256" key="4">
    <source>
        <dbReference type="ARBA" id="ARBA00023157"/>
    </source>
</evidence>
<keyword evidence="2" id="KW-0732">Signal</keyword>
<evidence type="ECO:0000256" key="6">
    <source>
        <dbReference type="PROSITE-ProRule" id="PRU00076"/>
    </source>
</evidence>
<keyword evidence="4 6" id="KW-1015">Disulfide bond</keyword>
<evidence type="ECO:0000256" key="5">
    <source>
        <dbReference type="ARBA" id="ARBA00023180"/>
    </source>
</evidence>
<keyword evidence="5" id="KW-0325">Glycoprotein</keyword>
<dbReference type="InterPro" id="IPR009030">
    <property type="entry name" value="Growth_fac_rcpt_cys_sf"/>
</dbReference>
<protein>
    <submittedName>
        <fullName evidence="8">Protocadherin Fat 4</fullName>
    </submittedName>
</protein>
<dbReference type="EMBL" id="JH818970">
    <property type="protein sequence ID" value="EKC21801.1"/>
    <property type="molecule type" value="Genomic_DNA"/>
</dbReference>
<dbReference type="InParanoid" id="K1QJF5"/>
<dbReference type="InterPro" id="IPR000742">
    <property type="entry name" value="EGF"/>
</dbReference>
<organism evidence="8">
    <name type="scientific">Magallana gigas</name>
    <name type="common">Pacific oyster</name>
    <name type="synonym">Crassostrea gigas</name>
    <dbReference type="NCBI Taxonomy" id="29159"/>
    <lineage>
        <taxon>Eukaryota</taxon>
        <taxon>Metazoa</taxon>
        <taxon>Spiralia</taxon>
        <taxon>Lophotrochozoa</taxon>
        <taxon>Mollusca</taxon>
        <taxon>Bivalvia</taxon>
        <taxon>Autobranchia</taxon>
        <taxon>Pteriomorphia</taxon>
        <taxon>Ostreida</taxon>
        <taxon>Ostreoidea</taxon>
        <taxon>Ostreidae</taxon>
        <taxon>Magallana</taxon>
    </lineage>
</organism>
<dbReference type="SMART" id="SM00181">
    <property type="entry name" value="EGF"/>
    <property type="match status" value="2"/>
</dbReference>
<accession>K1QJF5</accession>
<dbReference type="Gene3D" id="2.10.25.10">
    <property type="entry name" value="Laminin"/>
    <property type="match status" value="3"/>
</dbReference>
<feature type="disulfide bond" evidence="6">
    <location>
        <begin position="102"/>
        <end position="111"/>
    </location>
</feature>
<evidence type="ECO:0000259" key="7">
    <source>
        <dbReference type="PROSITE" id="PS50026"/>
    </source>
</evidence>
<dbReference type="GO" id="GO:0005509">
    <property type="term" value="F:calcium ion binding"/>
    <property type="evidence" value="ECO:0007669"/>
    <property type="project" value="InterPro"/>
</dbReference>
<dbReference type="AlphaFoldDB" id="K1QJF5"/>
<dbReference type="Pfam" id="PF07645">
    <property type="entry name" value="EGF_CA"/>
    <property type="match status" value="1"/>
</dbReference>
<keyword evidence="3" id="KW-0677">Repeat</keyword>
<name>K1QJF5_MAGGI</name>
<feature type="domain" description="EGF-like" evidence="7">
    <location>
        <begin position="38"/>
        <end position="74"/>
    </location>
</feature>
<dbReference type="PROSITE" id="PS01186">
    <property type="entry name" value="EGF_2"/>
    <property type="match status" value="2"/>
</dbReference>
<evidence type="ECO:0000256" key="3">
    <source>
        <dbReference type="ARBA" id="ARBA00022737"/>
    </source>
</evidence>
<dbReference type="InterPro" id="IPR000152">
    <property type="entry name" value="EGF-type_Asp/Asn_hydroxyl_site"/>
</dbReference>
<dbReference type="PANTHER" id="PTHR12916">
    <property type="entry name" value="CYTOCHROME C OXIDASE POLYPEPTIDE VIC-2"/>
    <property type="match status" value="1"/>
</dbReference>
<proteinExistence type="predicted"/>
<reference evidence="8" key="1">
    <citation type="journal article" date="2012" name="Nature">
        <title>The oyster genome reveals stress adaptation and complexity of shell formation.</title>
        <authorList>
            <person name="Zhang G."/>
            <person name="Fang X."/>
            <person name="Guo X."/>
            <person name="Li L."/>
            <person name="Luo R."/>
            <person name="Xu F."/>
            <person name="Yang P."/>
            <person name="Zhang L."/>
            <person name="Wang X."/>
            <person name="Qi H."/>
            <person name="Xiong Z."/>
            <person name="Que H."/>
            <person name="Xie Y."/>
            <person name="Holland P.W."/>
            <person name="Paps J."/>
            <person name="Zhu Y."/>
            <person name="Wu F."/>
            <person name="Chen Y."/>
            <person name="Wang J."/>
            <person name="Peng C."/>
            <person name="Meng J."/>
            <person name="Yang L."/>
            <person name="Liu J."/>
            <person name="Wen B."/>
            <person name="Zhang N."/>
            <person name="Huang Z."/>
            <person name="Zhu Q."/>
            <person name="Feng Y."/>
            <person name="Mount A."/>
            <person name="Hedgecock D."/>
            <person name="Xu Z."/>
            <person name="Liu Y."/>
            <person name="Domazet-Loso T."/>
            <person name="Du Y."/>
            <person name="Sun X."/>
            <person name="Zhang S."/>
            <person name="Liu B."/>
            <person name="Cheng P."/>
            <person name="Jiang X."/>
            <person name="Li J."/>
            <person name="Fan D."/>
            <person name="Wang W."/>
            <person name="Fu W."/>
            <person name="Wang T."/>
            <person name="Wang B."/>
            <person name="Zhang J."/>
            <person name="Peng Z."/>
            <person name="Li Y."/>
            <person name="Li N."/>
            <person name="Wang J."/>
            <person name="Chen M."/>
            <person name="He Y."/>
            <person name="Tan F."/>
            <person name="Song X."/>
            <person name="Zheng Q."/>
            <person name="Huang R."/>
            <person name="Yang H."/>
            <person name="Du X."/>
            <person name="Chen L."/>
            <person name="Yang M."/>
            <person name="Gaffney P.M."/>
            <person name="Wang S."/>
            <person name="Luo L."/>
            <person name="She Z."/>
            <person name="Ming Y."/>
            <person name="Huang W."/>
            <person name="Zhang S."/>
            <person name="Huang B."/>
            <person name="Zhang Y."/>
            <person name="Qu T."/>
            <person name="Ni P."/>
            <person name="Miao G."/>
            <person name="Wang J."/>
            <person name="Wang Q."/>
            <person name="Steinberg C.E."/>
            <person name="Wang H."/>
            <person name="Li N."/>
            <person name="Qian L."/>
            <person name="Zhang G."/>
            <person name="Li Y."/>
            <person name="Yang H."/>
            <person name="Liu X."/>
            <person name="Wang J."/>
            <person name="Yin Y."/>
            <person name="Wang J."/>
        </authorList>
    </citation>
    <scope>NUCLEOTIDE SEQUENCE [LARGE SCALE GENOMIC DNA]</scope>
    <source>
        <strain evidence="8">05x7-T-G4-1.051#20</strain>
    </source>
</reference>
<feature type="domain" description="EGF-like" evidence="7">
    <location>
        <begin position="76"/>
        <end position="112"/>
    </location>
</feature>
<dbReference type="SMART" id="SM00179">
    <property type="entry name" value="EGF_CA"/>
    <property type="match status" value="3"/>
</dbReference>
<dbReference type="FunFam" id="2.10.25.10:FF:000031">
    <property type="entry name" value="neurogenic locus notch homolog protein 3"/>
    <property type="match status" value="1"/>
</dbReference>
<evidence type="ECO:0000313" key="8">
    <source>
        <dbReference type="EMBL" id="EKC21801.1"/>
    </source>
</evidence>
<dbReference type="HOGENOM" id="CLU_1391475_0_0_1"/>
<dbReference type="InterPro" id="IPR049883">
    <property type="entry name" value="NOTCH1_EGF-like"/>
</dbReference>
<dbReference type="PROSITE" id="PS00022">
    <property type="entry name" value="EGF_1"/>
    <property type="match status" value="3"/>
</dbReference>
<dbReference type="PROSITE" id="PS01187">
    <property type="entry name" value="EGF_CA"/>
    <property type="match status" value="1"/>
</dbReference>
<dbReference type="PANTHER" id="PTHR12916:SF4">
    <property type="entry name" value="UNINFLATABLE, ISOFORM C"/>
    <property type="match status" value="1"/>
</dbReference>
<dbReference type="SUPFAM" id="SSF57184">
    <property type="entry name" value="Growth factor receptor domain"/>
    <property type="match status" value="1"/>
</dbReference>
<dbReference type="Pfam" id="PF00008">
    <property type="entry name" value="EGF"/>
    <property type="match status" value="1"/>
</dbReference>
<gene>
    <name evidence="8" type="ORF">CGI_10003315</name>
</gene>
<dbReference type="InterPro" id="IPR001881">
    <property type="entry name" value="EGF-like_Ca-bd_dom"/>
</dbReference>
<keyword evidence="1 6" id="KW-0245">EGF-like domain</keyword>
<dbReference type="CDD" id="cd00054">
    <property type="entry name" value="EGF_CA"/>
    <property type="match status" value="2"/>
</dbReference>
<dbReference type="InterPro" id="IPR018097">
    <property type="entry name" value="EGF_Ca-bd_CS"/>
</dbReference>
<dbReference type="PROSITE" id="PS50026">
    <property type="entry name" value="EGF_3"/>
    <property type="match status" value="2"/>
</dbReference>
<comment type="caution">
    <text evidence="6">Lacks conserved residue(s) required for the propagation of feature annotation.</text>
</comment>
<dbReference type="FunFam" id="2.10.25.10:FF:000173">
    <property type="entry name" value="Neurogenic locus notch protein 2"/>
    <property type="match status" value="1"/>
</dbReference>
<dbReference type="PRINTS" id="PR00010">
    <property type="entry name" value="EGFBLOOD"/>
</dbReference>
<evidence type="ECO:0000256" key="1">
    <source>
        <dbReference type="ARBA" id="ARBA00022536"/>
    </source>
</evidence>
<sequence>MLILKKMFFWMAGTCHNEDGYYWCECPSGLTGTYCEENINECDNNPCQNGGQCTNSEGSFTCSCTDGWEGPVCDQDVDECLTSACENGALCNNTCGSFICSCKPGWEGDVCNQDVCFPGVWGNVTEVLIPLLLDSLTLLVISMNVIPTHVKMEGCALTVRGRLRAVVQVDGEDRLVIRDAEENGQLSLKLALMGQK</sequence>